<dbReference type="AlphaFoldDB" id="A0A1Q6A6G9"/>
<dbReference type="EMBL" id="MPPL01000001">
    <property type="protein sequence ID" value="OKS89589.1"/>
    <property type="molecule type" value="Genomic_DNA"/>
</dbReference>
<name>A0A1Q6A6G9_9SPHI</name>
<organism evidence="1 2">
    <name type="scientific">Mucilaginibacter polytrichastri</name>
    <dbReference type="NCBI Taxonomy" id="1302689"/>
    <lineage>
        <taxon>Bacteria</taxon>
        <taxon>Pseudomonadati</taxon>
        <taxon>Bacteroidota</taxon>
        <taxon>Sphingobacteriia</taxon>
        <taxon>Sphingobacteriales</taxon>
        <taxon>Sphingobacteriaceae</taxon>
        <taxon>Mucilaginibacter</taxon>
    </lineage>
</organism>
<dbReference type="Proteomes" id="UP000186720">
    <property type="component" value="Unassembled WGS sequence"/>
</dbReference>
<proteinExistence type="predicted"/>
<evidence type="ECO:0000313" key="1">
    <source>
        <dbReference type="EMBL" id="OKS89589.1"/>
    </source>
</evidence>
<reference evidence="1 2" key="1">
    <citation type="submission" date="2016-11" db="EMBL/GenBank/DDBJ databases">
        <title>Whole Genome Sequencing of Mucilaginibacter polytrichastri RG4-7(T) isolated from the moss sample.</title>
        <authorList>
            <person name="Li Y."/>
        </authorList>
    </citation>
    <scope>NUCLEOTIDE SEQUENCE [LARGE SCALE GENOMIC DNA]</scope>
    <source>
        <strain evidence="1 2">RG4-7</strain>
    </source>
</reference>
<sequence>MHLNAYAENALPKWFLQTFNALKLEQQYKIIQPCKPAFLEADFNGDHQNDVVVQIIDLKTKKRGLLIINGGQNNYFVFGGGKEFTGEGFSDTNWLDGWRVFKNKQAYEPILGADGGMSGSKKIILKHPAISIFSIEENDEISGELIYWKGNKYISIHQGE</sequence>
<evidence type="ECO:0000313" key="2">
    <source>
        <dbReference type="Proteomes" id="UP000186720"/>
    </source>
</evidence>
<gene>
    <name evidence="1" type="ORF">RG47T_5073</name>
</gene>
<protein>
    <submittedName>
        <fullName evidence="1">Uncharacterized protein</fullName>
    </submittedName>
</protein>
<keyword evidence="2" id="KW-1185">Reference proteome</keyword>
<comment type="caution">
    <text evidence="1">The sequence shown here is derived from an EMBL/GenBank/DDBJ whole genome shotgun (WGS) entry which is preliminary data.</text>
</comment>
<accession>A0A1Q6A6G9</accession>
<dbReference type="STRING" id="1302689.RG47T_5073"/>